<feature type="compositionally biased region" description="Basic and acidic residues" evidence="2">
    <location>
        <begin position="368"/>
        <end position="377"/>
    </location>
</feature>
<dbReference type="Gene3D" id="2.10.90.10">
    <property type="entry name" value="Cystine-knot cytokines"/>
    <property type="match status" value="1"/>
</dbReference>
<evidence type="ECO:0000256" key="2">
    <source>
        <dbReference type="SAM" id="MobiDB-lite"/>
    </source>
</evidence>
<feature type="domain" description="Platelet-derived growth factor (PDGF) family profile" evidence="3">
    <location>
        <begin position="248"/>
        <end position="348"/>
    </location>
</feature>
<dbReference type="Proteomes" id="UP000301870">
    <property type="component" value="Chromosome 7"/>
</dbReference>
<sequence>MYELKKSRSIPVGRTGTFTERGTGVATCGVRPRQSPGRRARTMLRLSLLVIFLTHRIRTAHVTDTPFSNRFDKLYQKLDKLTAAPDRYSEPSPEDKLYEKLDRLNAIRLPPEREELTDEDEELLSAMKVWGGLSAEQMDGVVKDLQMMKEERREEAGDQEYAEPSWDEEEFGDYPMDGNDDWDSDDLPDSSSTSKPQILGVTPSAMSRIGPVKTVVVSAAETIAATNARPRILDEPMTPVERAALRKAAYRSMNDLLKNGKCVDPQPRWLIVRQLAPAADTRYLPPCVQLHRCAPDSGCCVNESEVCAPIEGKTVVLPFYLHKATGSMNVVKMQFFNHTRCGCVSRGTLQMTVTTAVVKPSDGDSQEELERPSRRAMVESQNDWRTPTEEPLLEKNDEPTAPPQLRRCTCPALFLASMTEYEPCSCVCDWPDAGRRRDCQYLAKGREHFGLRDRVCVARGDCTPPSCEYGAYDRTVGKCPLRRYRRMRYHSRGRYQEKTMVV</sequence>
<dbReference type="RefSeq" id="XP_022814532.1">
    <property type="nucleotide sequence ID" value="XM_022958764.1"/>
</dbReference>
<gene>
    <name evidence="5" type="primary">LOC111348224</name>
</gene>
<dbReference type="GeneID" id="111348224"/>
<dbReference type="GO" id="GO:0008083">
    <property type="term" value="F:growth factor activity"/>
    <property type="evidence" value="ECO:0007669"/>
    <property type="project" value="UniProtKB-KW"/>
</dbReference>
<comment type="similarity">
    <text evidence="1">Belongs to the PDGF/VEGF growth factor family.</text>
</comment>
<dbReference type="Pfam" id="PF00341">
    <property type="entry name" value="PDGF"/>
    <property type="match status" value="1"/>
</dbReference>
<dbReference type="AlphaFoldDB" id="A0A9J7DQU2"/>
<keyword evidence="1" id="KW-0339">Growth factor</keyword>
<dbReference type="SMART" id="SM00141">
    <property type="entry name" value="PDGF"/>
    <property type="match status" value="1"/>
</dbReference>
<evidence type="ECO:0000313" key="5">
    <source>
        <dbReference type="RefSeq" id="XP_022814532.1"/>
    </source>
</evidence>
<feature type="region of interest" description="Disordered" evidence="2">
    <location>
        <begin position="150"/>
        <end position="199"/>
    </location>
</feature>
<proteinExistence type="inferred from homology"/>
<evidence type="ECO:0000259" key="3">
    <source>
        <dbReference type="PROSITE" id="PS50278"/>
    </source>
</evidence>
<evidence type="ECO:0000256" key="1">
    <source>
        <dbReference type="RuleBase" id="RU003818"/>
    </source>
</evidence>
<accession>A0A9J7DQU2</accession>
<dbReference type="GO" id="GO:0035099">
    <property type="term" value="P:hemocyte migration"/>
    <property type="evidence" value="ECO:0007669"/>
    <property type="project" value="TreeGrafter"/>
</dbReference>
<dbReference type="CTD" id="33995"/>
<dbReference type="PANTHER" id="PTHR21719">
    <property type="entry name" value="FI06402P-RELATED"/>
    <property type="match status" value="1"/>
</dbReference>
<name>A0A9J7DQU2_SPOLT</name>
<feature type="compositionally biased region" description="Basic and acidic residues" evidence="2">
    <location>
        <begin position="386"/>
        <end position="398"/>
    </location>
</feature>
<organism evidence="4 5">
    <name type="scientific">Spodoptera litura</name>
    <name type="common">Asian cotton leafworm</name>
    <dbReference type="NCBI Taxonomy" id="69820"/>
    <lineage>
        <taxon>Eukaryota</taxon>
        <taxon>Metazoa</taxon>
        <taxon>Ecdysozoa</taxon>
        <taxon>Arthropoda</taxon>
        <taxon>Hexapoda</taxon>
        <taxon>Insecta</taxon>
        <taxon>Pterygota</taxon>
        <taxon>Neoptera</taxon>
        <taxon>Endopterygota</taxon>
        <taxon>Lepidoptera</taxon>
        <taxon>Glossata</taxon>
        <taxon>Ditrysia</taxon>
        <taxon>Noctuoidea</taxon>
        <taxon>Noctuidae</taxon>
        <taxon>Amphipyrinae</taxon>
        <taxon>Spodoptera</taxon>
    </lineage>
</organism>
<keyword evidence="4" id="KW-1185">Reference proteome</keyword>
<feature type="compositionally biased region" description="Acidic residues" evidence="2">
    <location>
        <begin position="157"/>
        <end position="188"/>
    </location>
</feature>
<evidence type="ECO:0000313" key="4">
    <source>
        <dbReference type="Proteomes" id="UP000301870"/>
    </source>
</evidence>
<dbReference type="PROSITE" id="PS50278">
    <property type="entry name" value="PDGF_2"/>
    <property type="match status" value="1"/>
</dbReference>
<dbReference type="OrthoDB" id="6370328at2759"/>
<dbReference type="InterPro" id="IPR000072">
    <property type="entry name" value="PDGF/VEGF_dom"/>
</dbReference>
<dbReference type="PANTHER" id="PTHR21719:SF1">
    <property type="entry name" value="FI06402P-RELATED"/>
    <property type="match status" value="1"/>
</dbReference>
<reference evidence="5" key="1">
    <citation type="submission" date="2025-08" db="UniProtKB">
        <authorList>
            <consortium name="RefSeq"/>
        </authorList>
    </citation>
    <scope>IDENTIFICATION</scope>
    <source>
        <strain evidence="5">Ishihara</strain>
        <tissue evidence="5">Whole body</tissue>
    </source>
</reference>
<dbReference type="GO" id="GO:0016020">
    <property type="term" value="C:membrane"/>
    <property type="evidence" value="ECO:0007669"/>
    <property type="project" value="InterPro"/>
</dbReference>
<protein>
    <submittedName>
        <fullName evidence="5">Uncharacterized protein LOC111348224</fullName>
    </submittedName>
</protein>
<dbReference type="SUPFAM" id="SSF57501">
    <property type="entry name" value="Cystine-knot cytokines"/>
    <property type="match status" value="1"/>
</dbReference>
<dbReference type="KEGG" id="sliu:111348224"/>
<feature type="region of interest" description="Disordered" evidence="2">
    <location>
        <begin position="359"/>
        <end position="401"/>
    </location>
</feature>
<dbReference type="InterPro" id="IPR029034">
    <property type="entry name" value="Cystine-knot_cytokine"/>
</dbReference>